<evidence type="ECO:0000256" key="1">
    <source>
        <dbReference type="ARBA" id="ARBA00023125"/>
    </source>
</evidence>
<accession>A0AAF0I4K4</accession>
<dbReference type="Gene3D" id="1.10.10.10">
    <property type="entry name" value="Winged helix-like DNA-binding domain superfamily/Winged helix DNA-binding domain"/>
    <property type="match status" value="1"/>
</dbReference>
<dbReference type="InterPro" id="IPR011990">
    <property type="entry name" value="TPR-like_helical_dom_sf"/>
</dbReference>
<dbReference type="PROSITE" id="PS50005">
    <property type="entry name" value="TPR"/>
    <property type="match status" value="1"/>
</dbReference>
<evidence type="ECO:0000256" key="2">
    <source>
        <dbReference type="PROSITE-ProRule" id="PRU00339"/>
    </source>
</evidence>
<gene>
    <name evidence="5" type="ORF">PXH66_06715</name>
</gene>
<dbReference type="GO" id="GO:0000160">
    <property type="term" value="P:phosphorelay signal transduction system"/>
    <property type="evidence" value="ECO:0007669"/>
    <property type="project" value="InterPro"/>
</dbReference>
<feature type="repeat" description="TPR" evidence="2">
    <location>
        <begin position="262"/>
        <end position="295"/>
    </location>
</feature>
<keyword evidence="2" id="KW-0802">TPR repeat</keyword>
<dbReference type="Gene3D" id="1.25.40.10">
    <property type="entry name" value="Tetratricopeptide repeat domain"/>
    <property type="match status" value="1"/>
</dbReference>
<dbReference type="SUPFAM" id="SSF46894">
    <property type="entry name" value="C-terminal effector domain of the bipartite response regulators"/>
    <property type="match status" value="1"/>
</dbReference>
<dbReference type="InterPro" id="IPR036388">
    <property type="entry name" value="WH-like_DNA-bd_sf"/>
</dbReference>
<feature type="DNA-binding region" description="OmpR/PhoB-type" evidence="3">
    <location>
        <begin position="1"/>
        <end position="97"/>
    </location>
</feature>
<dbReference type="SMART" id="SM00862">
    <property type="entry name" value="Trans_reg_C"/>
    <property type="match status" value="1"/>
</dbReference>
<evidence type="ECO:0000313" key="6">
    <source>
        <dbReference type="Proteomes" id="UP001218638"/>
    </source>
</evidence>
<protein>
    <submittedName>
        <fullName evidence="5">Winged helix-turn-helix domain-containing protein</fullName>
    </submittedName>
</protein>
<dbReference type="Pfam" id="PF00486">
    <property type="entry name" value="Trans_reg_C"/>
    <property type="match status" value="1"/>
</dbReference>
<dbReference type="SUPFAM" id="SSF48452">
    <property type="entry name" value="TPR-like"/>
    <property type="match status" value="1"/>
</dbReference>
<dbReference type="GO" id="GO:0006355">
    <property type="term" value="P:regulation of DNA-templated transcription"/>
    <property type="evidence" value="ECO:0007669"/>
    <property type="project" value="InterPro"/>
</dbReference>
<proteinExistence type="predicted"/>
<organism evidence="5 6">
    <name type="scientific">Synoicihabitans lomoniglobus</name>
    <dbReference type="NCBI Taxonomy" id="2909285"/>
    <lineage>
        <taxon>Bacteria</taxon>
        <taxon>Pseudomonadati</taxon>
        <taxon>Verrucomicrobiota</taxon>
        <taxon>Opitutia</taxon>
        <taxon>Opitutales</taxon>
        <taxon>Opitutaceae</taxon>
        <taxon>Synoicihabitans</taxon>
    </lineage>
</organism>
<dbReference type="RefSeq" id="WP_330929014.1">
    <property type="nucleotide sequence ID" value="NZ_CP119075.1"/>
</dbReference>
<keyword evidence="1 3" id="KW-0238">DNA-binding</keyword>
<sequence length="516" mass="56455">MVHRFANLEIDVAARELRAGGRVLDVQPRVFDLLVYLARHHERVVPKDELLDAVWPGVIVADGSLQRAVSIARSALAQAGLKNAIRTFSRTGYRLCAEATAQPDDVPPTTAPPSSARKLLAHARKIMADRNPSRETLETATQLIDQAKALDSTDADAWALGSQADCWHIFYTFDVSESRREQARRGALRALALDPRSGEARLAQAGVLINVVAQPAARAEAETMLRELIAENPPESRALELLANVLRDDGRDDEAAPFFMRAQAFNAAGWAFTTASRFDEAIDVADRIVAADPSTANLNLKAIIETWGHENLDAARVTMGRLPASALLDDYSASVAAFIHLYRGEPERVLETLHAIPRDWLATRHYAGPKGWFTGHAHHLAGRTFAAQAEWRSGLASVEQRLASQGNALPLLRWQGLMLALIGEKQEAGRLFDLTQELAGRGPIVFDQYQAEAALLIGRQDTIEAWLKETLTPSGAQPWFMHAVIRFDPAFAPLRSIPLCASLLRDTLPAGATPLA</sequence>
<name>A0AAF0I4K4_9BACT</name>
<dbReference type="InterPro" id="IPR019734">
    <property type="entry name" value="TPR_rpt"/>
</dbReference>
<dbReference type="PROSITE" id="PS51755">
    <property type="entry name" value="OMPR_PHOB"/>
    <property type="match status" value="1"/>
</dbReference>
<evidence type="ECO:0000259" key="4">
    <source>
        <dbReference type="PROSITE" id="PS51755"/>
    </source>
</evidence>
<evidence type="ECO:0000256" key="3">
    <source>
        <dbReference type="PROSITE-ProRule" id="PRU01091"/>
    </source>
</evidence>
<dbReference type="EMBL" id="CP119075">
    <property type="protein sequence ID" value="WED66540.1"/>
    <property type="molecule type" value="Genomic_DNA"/>
</dbReference>
<evidence type="ECO:0000313" key="5">
    <source>
        <dbReference type="EMBL" id="WED66540.1"/>
    </source>
</evidence>
<dbReference type="Proteomes" id="UP001218638">
    <property type="component" value="Chromosome"/>
</dbReference>
<dbReference type="AlphaFoldDB" id="A0AAF0I4K4"/>
<dbReference type="CDD" id="cd00383">
    <property type="entry name" value="trans_reg_C"/>
    <property type="match status" value="1"/>
</dbReference>
<feature type="domain" description="OmpR/PhoB-type" evidence="4">
    <location>
        <begin position="1"/>
        <end position="97"/>
    </location>
</feature>
<dbReference type="GO" id="GO:0003677">
    <property type="term" value="F:DNA binding"/>
    <property type="evidence" value="ECO:0007669"/>
    <property type="project" value="UniProtKB-UniRule"/>
</dbReference>
<keyword evidence="6" id="KW-1185">Reference proteome</keyword>
<dbReference type="InterPro" id="IPR016032">
    <property type="entry name" value="Sig_transdc_resp-reg_C-effctor"/>
</dbReference>
<dbReference type="InterPro" id="IPR001867">
    <property type="entry name" value="OmpR/PhoB-type_DNA-bd"/>
</dbReference>
<dbReference type="KEGG" id="slom:PXH66_06715"/>
<reference evidence="5" key="1">
    <citation type="submission" date="2023-03" db="EMBL/GenBank/DDBJ databases">
        <title>Lomoglobus Profundus gen. nov., sp. nov., a novel member of the phylum Verrucomicrobia, isolated from deep-marine sediment of South China Sea.</title>
        <authorList>
            <person name="Ahmad T."/>
            <person name="Ishaq S.E."/>
            <person name="Wang F."/>
        </authorList>
    </citation>
    <scope>NUCLEOTIDE SEQUENCE</scope>
    <source>
        <strain evidence="5">LMO-M01</strain>
    </source>
</reference>